<evidence type="ECO:0000256" key="2">
    <source>
        <dbReference type="SAM" id="MobiDB-lite"/>
    </source>
</evidence>
<dbReference type="InterPro" id="IPR059215">
    <property type="entry name" value="BRCT2_TopBP1-like"/>
</dbReference>
<sequence>MADCDGNASPKRIPLNESADLSAPLRGCVICCTSVPDEKRTEIAKYAEQMGATHRYDLTLDVTHLIVADYNTPKYRYVARERPDVQPMTIEWIDAVRELWINDQEIDFISLETEHRLPTFHTLKFSMTGCDDPLERAEIADQVKANGAIYEGDLTKQITHLISFRTEGAKYRAAKSWGLRIVSVEWLRDSIERGMILDEKLYDPALPINERGKGAWDKTKPKRTSLGKRSREGSTAEEGGKRKLRRTASTKLASQSQGLWGDIVGGGGMVAQVSRSGVWDNADDEASPQVQEPKAKAPVVPAKSSSMQSTLENPPIQGMFSGCRFYLYGFNAKQDPLLRNHLVTNSGEVADTIENLVDIESRNNVKRLFRIMPPDLKVINYPALPQSQLEIETITFWWVERCLHSKKFVEPSECILGRPFPMFPIQGFKKMIVSSSAFTGIDLLHLKKAVDLIGATYSEDMTPQSTVLVTKSLTALRLDKSECARDWNIPIVTADWLWECIESGQRLPWTKYKRRLAKKRTDSLPNSKEQASAKESSRSERSKSDIVKPVGTSSSSMHSSSTTRPPRTSGIDDDAFASDEPDRSTRPPPTSGLDDTAFADDEPEPNFKEEQVTQALSFARTVSSSTQELSVKAAPLSERNINSPTRTAAASTTSAATDSPATRPQEDIGNAISNLLAKTKTSAQPDSSENRRRGGNRILGRAASNVSAASRASSVDSTMSYGHPVQYPSGHEKTNEQIELLVNGDKNEVEDMESQPPSTQLQYDDPESTTAREIVMARSKAAAIAWHS</sequence>
<feature type="region of interest" description="Disordered" evidence="2">
    <location>
        <begin position="678"/>
        <end position="734"/>
    </location>
</feature>
<name>A0A1L7WX28_9HELO</name>
<dbReference type="Pfam" id="PF12738">
    <property type="entry name" value="PTCB-BRCT"/>
    <property type="match status" value="3"/>
</dbReference>
<feature type="compositionally biased region" description="Basic and acidic residues" evidence="2">
    <location>
        <begin position="531"/>
        <end position="546"/>
    </location>
</feature>
<protein>
    <submittedName>
        <fullName evidence="4">Related to S-M checkpoint control protein Rad4p</fullName>
    </submittedName>
</protein>
<dbReference type="Gene3D" id="3.40.50.10190">
    <property type="entry name" value="BRCT domain"/>
    <property type="match status" value="4"/>
</dbReference>
<evidence type="ECO:0000256" key="1">
    <source>
        <dbReference type="ARBA" id="ARBA00022737"/>
    </source>
</evidence>
<feature type="domain" description="BRCT" evidence="3">
    <location>
        <begin position="315"/>
        <end position="416"/>
    </location>
</feature>
<feature type="region of interest" description="Disordered" evidence="2">
    <location>
        <begin position="210"/>
        <end position="253"/>
    </location>
</feature>
<evidence type="ECO:0000259" key="3">
    <source>
        <dbReference type="PROSITE" id="PS50172"/>
    </source>
</evidence>
<evidence type="ECO:0000313" key="4">
    <source>
        <dbReference type="EMBL" id="CZR57313.1"/>
    </source>
</evidence>
<dbReference type="GO" id="GO:0033314">
    <property type="term" value="P:mitotic DNA replication checkpoint signaling"/>
    <property type="evidence" value="ECO:0007669"/>
    <property type="project" value="TreeGrafter"/>
</dbReference>
<dbReference type="SMART" id="SM00292">
    <property type="entry name" value="BRCT"/>
    <property type="match status" value="4"/>
</dbReference>
<feature type="compositionally biased region" description="Low complexity" evidence="2">
    <location>
        <begin position="643"/>
        <end position="663"/>
    </location>
</feature>
<dbReference type="OrthoDB" id="251770at2759"/>
<dbReference type="CDD" id="cd17731">
    <property type="entry name" value="BRCT_TopBP1_rpt2_like"/>
    <property type="match status" value="1"/>
</dbReference>
<dbReference type="SUPFAM" id="SSF52113">
    <property type="entry name" value="BRCT domain"/>
    <property type="match status" value="4"/>
</dbReference>
<feature type="domain" description="BRCT" evidence="3">
    <location>
        <begin position="425"/>
        <end position="514"/>
    </location>
</feature>
<dbReference type="GO" id="GO:0006270">
    <property type="term" value="P:DNA replication initiation"/>
    <property type="evidence" value="ECO:0007669"/>
    <property type="project" value="TreeGrafter"/>
</dbReference>
<feature type="domain" description="BRCT" evidence="3">
    <location>
        <begin position="20"/>
        <end position="93"/>
    </location>
</feature>
<reference evidence="4 5" key="1">
    <citation type="submission" date="2016-03" db="EMBL/GenBank/DDBJ databases">
        <authorList>
            <person name="Ploux O."/>
        </authorList>
    </citation>
    <scope>NUCLEOTIDE SEQUENCE [LARGE SCALE GENOMIC DNA]</scope>
    <source>
        <strain evidence="4 5">UAMH 11012</strain>
    </source>
</reference>
<dbReference type="STRING" id="576137.A0A1L7WX28"/>
<feature type="compositionally biased region" description="Polar residues" evidence="2">
    <location>
        <begin position="303"/>
        <end position="312"/>
    </location>
</feature>
<dbReference type="InterPro" id="IPR036420">
    <property type="entry name" value="BRCT_dom_sf"/>
</dbReference>
<organism evidence="4 5">
    <name type="scientific">Phialocephala subalpina</name>
    <dbReference type="NCBI Taxonomy" id="576137"/>
    <lineage>
        <taxon>Eukaryota</taxon>
        <taxon>Fungi</taxon>
        <taxon>Dikarya</taxon>
        <taxon>Ascomycota</taxon>
        <taxon>Pezizomycotina</taxon>
        <taxon>Leotiomycetes</taxon>
        <taxon>Helotiales</taxon>
        <taxon>Mollisiaceae</taxon>
        <taxon>Phialocephala</taxon>
        <taxon>Phialocephala fortinii species complex</taxon>
    </lineage>
</organism>
<feature type="compositionally biased region" description="Low complexity" evidence="2">
    <location>
        <begin position="701"/>
        <end position="715"/>
    </location>
</feature>
<dbReference type="InterPro" id="IPR001357">
    <property type="entry name" value="BRCT_dom"/>
</dbReference>
<dbReference type="PROSITE" id="PS50172">
    <property type="entry name" value="BRCT"/>
    <property type="match status" value="4"/>
</dbReference>
<dbReference type="CDD" id="cd17723">
    <property type="entry name" value="BRCT_Rad4_rpt4"/>
    <property type="match status" value="1"/>
</dbReference>
<keyword evidence="1" id="KW-0677">Repeat</keyword>
<keyword evidence="5" id="KW-1185">Reference proteome</keyword>
<feature type="compositionally biased region" description="Low complexity" evidence="2">
    <location>
        <begin position="552"/>
        <end position="569"/>
    </location>
</feature>
<proteinExistence type="predicted"/>
<feature type="compositionally biased region" description="Basic and acidic residues" evidence="2">
    <location>
        <begin position="229"/>
        <end position="241"/>
    </location>
</feature>
<feature type="domain" description="BRCT" evidence="3">
    <location>
        <begin position="115"/>
        <end position="204"/>
    </location>
</feature>
<dbReference type="PANTHER" id="PTHR13561:SF20">
    <property type="entry name" value="DNA TOPOISOMERASE 2-BINDING PROTEIN 1"/>
    <property type="match status" value="1"/>
</dbReference>
<feature type="region of interest" description="Disordered" evidence="2">
    <location>
        <begin position="518"/>
        <end position="607"/>
    </location>
</feature>
<dbReference type="EMBL" id="FJOG01000009">
    <property type="protein sequence ID" value="CZR57313.1"/>
    <property type="molecule type" value="Genomic_DNA"/>
</dbReference>
<feature type="region of interest" description="Disordered" evidence="2">
    <location>
        <begin position="280"/>
        <end position="313"/>
    </location>
</feature>
<dbReference type="GO" id="GO:0007095">
    <property type="term" value="P:mitotic G2 DNA damage checkpoint signaling"/>
    <property type="evidence" value="ECO:0007669"/>
    <property type="project" value="TreeGrafter"/>
</dbReference>
<dbReference type="Proteomes" id="UP000184330">
    <property type="component" value="Unassembled WGS sequence"/>
</dbReference>
<feature type="compositionally biased region" description="Basic and acidic residues" evidence="2">
    <location>
        <begin position="210"/>
        <end position="219"/>
    </location>
</feature>
<accession>A0A1L7WX28</accession>
<feature type="region of interest" description="Disordered" evidence="2">
    <location>
        <begin position="748"/>
        <end position="767"/>
    </location>
</feature>
<dbReference type="CDD" id="cd18433">
    <property type="entry name" value="BRCT_Rad4_rpt3"/>
    <property type="match status" value="1"/>
</dbReference>
<dbReference type="PANTHER" id="PTHR13561">
    <property type="entry name" value="DNA REPLICATION REGULATOR DPB11-RELATED"/>
    <property type="match status" value="1"/>
</dbReference>
<gene>
    <name evidence="4" type="ORF">PAC_07202</name>
</gene>
<feature type="region of interest" description="Disordered" evidence="2">
    <location>
        <begin position="623"/>
        <end position="666"/>
    </location>
</feature>
<dbReference type="AlphaFoldDB" id="A0A1L7WX28"/>
<evidence type="ECO:0000313" key="5">
    <source>
        <dbReference type="Proteomes" id="UP000184330"/>
    </source>
</evidence>